<dbReference type="Proteomes" id="UP000028713">
    <property type="component" value="Unassembled WGS sequence"/>
</dbReference>
<gene>
    <name evidence="1" type="ORF">IX39_05005</name>
</gene>
<proteinExistence type="predicted"/>
<evidence type="ECO:0000313" key="2">
    <source>
        <dbReference type="Proteomes" id="UP000028713"/>
    </source>
</evidence>
<dbReference type="EMBL" id="JPRP01000001">
    <property type="protein sequence ID" value="KFE99991.1"/>
    <property type="molecule type" value="Genomic_DNA"/>
</dbReference>
<sequence length="218" mass="25858">MIKLINTIEVSPLKYSKEEYELPEASDYPDADDWYRKWEEVISKLDLGFHTIKKDSYLVDIKTIDEENLQMILETNLQEIDLEKFEDEVPIFDGGIVLTQNDKILIEPSCCGDIGNIDEWQRILDNKTSDWSDLWIGHPWIFYRKQNGKVQFSDYSDLNLKEFTDIKVIFEVDEFELKNELDKMKKHQIKFKHRITEILKKMKIDNAEKISELMTGVK</sequence>
<dbReference type="OrthoDB" id="662228at2"/>
<protein>
    <submittedName>
        <fullName evidence="1">Uncharacterized protein</fullName>
    </submittedName>
</protein>
<dbReference type="AlphaFoldDB" id="A0A085Z6C8"/>
<evidence type="ECO:0000313" key="1">
    <source>
        <dbReference type="EMBL" id="KFE99991.1"/>
    </source>
</evidence>
<comment type="caution">
    <text evidence="1">The sequence shown here is derived from an EMBL/GenBank/DDBJ whole genome shotgun (WGS) entry which is preliminary data.</text>
</comment>
<accession>A0A085Z6C8</accession>
<keyword evidence="2" id="KW-1185">Reference proteome</keyword>
<name>A0A085Z6C8_9FLAO</name>
<organism evidence="1 2">
    <name type="scientific">Chryseobacterium formosense</name>
    <dbReference type="NCBI Taxonomy" id="236814"/>
    <lineage>
        <taxon>Bacteria</taxon>
        <taxon>Pseudomonadati</taxon>
        <taxon>Bacteroidota</taxon>
        <taxon>Flavobacteriia</taxon>
        <taxon>Flavobacteriales</taxon>
        <taxon>Weeksellaceae</taxon>
        <taxon>Chryseobacterium group</taxon>
        <taxon>Chryseobacterium</taxon>
    </lineage>
</organism>
<dbReference type="RefSeq" id="WP_034673943.1">
    <property type="nucleotide sequence ID" value="NZ_FPAP01000002.1"/>
</dbReference>
<reference evidence="1 2" key="1">
    <citation type="submission" date="2014-07" db="EMBL/GenBank/DDBJ databases">
        <title>Genome of Chryseobacterium formosense LMG 24722.</title>
        <authorList>
            <person name="Pipes S.E."/>
            <person name="Stropko S.J."/>
            <person name="Newman J.D."/>
        </authorList>
    </citation>
    <scope>NUCLEOTIDE SEQUENCE [LARGE SCALE GENOMIC DNA]</scope>
    <source>
        <strain evidence="1 2">LMG 24722</strain>
    </source>
</reference>
<dbReference type="eggNOG" id="ENOG5032FDB">
    <property type="taxonomic scope" value="Bacteria"/>
</dbReference>